<dbReference type="EMBL" id="BLXT01000600">
    <property type="protein sequence ID" value="GFN78783.1"/>
    <property type="molecule type" value="Genomic_DNA"/>
</dbReference>
<keyword evidence="2" id="KW-1185">Reference proteome</keyword>
<accession>A0AAV3Y957</accession>
<dbReference type="AlphaFoldDB" id="A0AAV3Y957"/>
<organism evidence="1 2">
    <name type="scientific">Plakobranchus ocellatus</name>
    <dbReference type="NCBI Taxonomy" id="259542"/>
    <lineage>
        <taxon>Eukaryota</taxon>
        <taxon>Metazoa</taxon>
        <taxon>Spiralia</taxon>
        <taxon>Lophotrochozoa</taxon>
        <taxon>Mollusca</taxon>
        <taxon>Gastropoda</taxon>
        <taxon>Heterobranchia</taxon>
        <taxon>Euthyneura</taxon>
        <taxon>Panpulmonata</taxon>
        <taxon>Sacoglossa</taxon>
        <taxon>Placobranchoidea</taxon>
        <taxon>Plakobranchidae</taxon>
        <taxon>Plakobranchus</taxon>
    </lineage>
</organism>
<evidence type="ECO:0000313" key="1">
    <source>
        <dbReference type="EMBL" id="GFN78783.1"/>
    </source>
</evidence>
<dbReference type="PANTHER" id="PTHR24035:SF109">
    <property type="entry name" value="PROTEIN DRAPER"/>
    <property type="match status" value="1"/>
</dbReference>
<dbReference type="Pfam" id="PF22633">
    <property type="entry name" value="F5_F8_type_C_2"/>
    <property type="match status" value="1"/>
</dbReference>
<comment type="caution">
    <text evidence="1">The sequence shown here is derived from an EMBL/GenBank/DDBJ whole genome shotgun (WGS) entry which is preliminary data.</text>
</comment>
<evidence type="ECO:0000313" key="2">
    <source>
        <dbReference type="Proteomes" id="UP000735302"/>
    </source>
</evidence>
<dbReference type="Gene3D" id="2.170.300.10">
    <property type="entry name" value="Tie2 ligand-binding domain superfamily"/>
    <property type="match status" value="1"/>
</dbReference>
<dbReference type="Gene3D" id="2.60.120.260">
    <property type="entry name" value="Galactose-binding domain-like"/>
    <property type="match status" value="1"/>
</dbReference>
<dbReference type="InterPro" id="IPR008979">
    <property type="entry name" value="Galactose-bd-like_sf"/>
</dbReference>
<reference evidence="1 2" key="1">
    <citation type="journal article" date="2021" name="Elife">
        <title>Chloroplast acquisition without the gene transfer in kleptoplastic sea slugs, Plakobranchus ocellatus.</title>
        <authorList>
            <person name="Maeda T."/>
            <person name="Takahashi S."/>
            <person name="Yoshida T."/>
            <person name="Shimamura S."/>
            <person name="Takaki Y."/>
            <person name="Nagai Y."/>
            <person name="Toyoda A."/>
            <person name="Suzuki Y."/>
            <person name="Arimoto A."/>
            <person name="Ishii H."/>
            <person name="Satoh N."/>
            <person name="Nishiyama T."/>
            <person name="Hasebe M."/>
            <person name="Maruyama T."/>
            <person name="Minagawa J."/>
            <person name="Obokata J."/>
            <person name="Shigenobu S."/>
        </authorList>
    </citation>
    <scope>NUCLEOTIDE SEQUENCE [LARGE SCALE GENOMIC DNA]</scope>
</reference>
<dbReference type="InterPro" id="IPR052108">
    <property type="entry name" value="MEGF/SIB"/>
</dbReference>
<dbReference type="PANTHER" id="PTHR24035">
    <property type="entry name" value="MULTIPLE EPIDERMAL GROWTH FACTOR-LIKE DOMAINS PROTEIN"/>
    <property type="match status" value="1"/>
</dbReference>
<name>A0AAV3Y957_9GAST</name>
<protein>
    <submittedName>
        <fullName evidence="1">Multiple epidermal growth factor-like domains protein 6</fullName>
    </submittedName>
</protein>
<sequence>MIARLNGSLMKMLNKLVAEKPEDWDKLLPIVLCAYKEVPNTSTGYAPFKLIARSGNIFTLKLQTFVSSGSALSPPISLLGDDSPPPPPKTAQFCAQTRLIGNDCIFQCHCANNAGCDQTTGACSNGCDPQWFGPACQYDVSEFAINSGSGSGLSVLTDNNDTPCVSGYLQPITVTLETPHPLSWIRVVSNTAHNNQFQLSYKEESSTSFTPCMNPRTAKVDDLTLDISCPTLNSVAELTLSGPIINGICSLYINGGRNVALKQTADQSSTAYDGWVASNAVDGDPGVPAFHDSLRKTCTHTQGGGDTSDSWEVTFSWAVKIDRFQIYNRRNPDRDCCEARLVNFTLQAFPSSGSDPTYTYTDPGGPAQDIYSVVPSPRIGFAVKTVKIDTSKNNLGILTLCEVLIFGEVVCQSGKFGRQCERDCNCADQTEACFVSTGGCPSGCAAGYTGEDCYTLCSPGRYGVDCKEQCSMNCAGQNNLCSREDGRCNEGCDAGYQTPKCDVGPPSGKGASGRARTNNRKGSWRSHVVVMVLGVHSPAVTIVQVRVILVIMSMVDVHKAVIQGTKELIANRVRHSKCLIAEKL</sequence>
<dbReference type="GO" id="GO:0003676">
    <property type="term" value="F:nucleic acid binding"/>
    <property type="evidence" value="ECO:0007669"/>
    <property type="project" value="InterPro"/>
</dbReference>
<dbReference type="Gene3D" id="3.30.420.10">
    <property type="entry name" value="Ribonuclease H-like superfamily/Ribonuclease H"/>
    <property type="match status" value="1"/>
</dbReference>
<dbReference type="SUPFAM" id="SSF49785">
    <property type="entry name" value="Galactose-binding domain-like"/>
    <property type="match status" value="1"/>
</dbReference>
<dbReference type="Proteomes" id="UP000735302">
    <property type="component" value="Unassembled WGS sequence"/>
</dbReference>
<gene>
    <name evidence="1" type="ORF">PoB_000528900</name>
</gene>
<dbReference type="InterPro" id="IPR036397">
    <property type="entry name" value="RNaseH_sf"/>
</dbReference>
<proteinExistence type="predicted"/>